<sequence>MDQRVHAWQFEFKLGSHLAATRQTTRLPTDVRPLSKPIRMQCESPLKPFCLCYPLFWRFTDNMASTRVTGGTGGG</sequence>
<dbReference type="Proteomes" id="UP000324222">
    <property type="component" value="Unassembled WGS sequence"/>
</dbReference>
<protein>
    <submittedName>
        <fullName evidence="1">Uncharacterized protein</fullName>
    </submittedName>
</protein>
<organism evidence="1 2">
    <name type="scientific">Portunus trituberculatus</name>
    <name type="common">Swimming crab</name>
    <name type="synonym">Neptunus trituberculatus</name>
    <dbReference type="NCBI Taxonomy" id="210409"/>
    <lineage>
        <taxon>Eukaryota</taxon>
        <taxon>Metazoa</taxon>
        <taxon>Ecdysozoa</taxon>
        <taxon>Arthropoda</taxon>
        <taxon>Crustacea</taxon>
        <taxon>Multicrustacea</taxon>
        <taxon>Malacostraca</taxon>
        <taxon>Eumalacostraca</taxon>
        <taxon>Eucarida</taxon>
        <taxon>Decapoda</taxon>
        <taxon>Pleocyemata</taxon>
        <taxon>Brachyura</taxon>
        <taxon>Eubrachyura</taxon>
        <taxon>Portunoidea</taxon>
        <taxon>Portunidae</taxon>
        <taxon>Portuninae</taxon>
        <taxon>Portunus</taxon>
    </lineage>
</organism>
<accession>A0A5B7HHK2</accession>
<name>A0A5B7HHK2_PORTR</name>
<gene>
    <name evidence="1" type="ORF">E2C01_063630</name>
</gene>
<proteinExistence type="predicted"/>
<dbReference type="AlphaFoldDB" id="A0A5B7HHK2"/>
<keyword evidence="2" id="KW-1185">Reference proteome</keyword>
<dbReference type="EMBL" id="VSRR010029365">
    <property type="protein sequence ID" value="MPC69406.1"/>
    <property type="molecule type" value="Genomic_DNA"/>
</dbReference>
<evidence type="ECO:0000313" key="1">
    <source>
        <dbReference type="EMBL" id="MPC69406.1"/>
    </source>
</evidence>
<reference evidence="1 2" key="1">
    <citation type="submission" date="2019-05" db="EMBL/GenBank/DDBJ databases">
        <title>Another draft genome of Portunus trituberculatus and its Hox gene families provides insights of decapod evolution.</title>
        <authorList>
            <person name="Jeong J.-H."/>
            <person name="Song I."/>
            <person name="Kim S."/>
            <person name="Choi T."/>
            <person name="Kim D."/>
            <person name="Ryu S."/>
            <person name="Kim W."/>
        </authorList>
    </citation>
    <scope>NUCLEOTIDE SEQUENCE [LARGE SCALE GENOMIC DNA]</scope>
    <source>
        <tissue evidence="1">Muscle</tissue>
    </source>
</reference>
<evidence type="ECO:0000313" key="2">
    <source>
        <dbReference type="Proteomes" id="UP000324222"/>
    </source>
</evidence>
<comment type="caution">
    <text evidence="1">The sequence shown here is derived from an EMBL/GenBank/DDBJ whole genome shotgun (WGS) entry which is preliminary data.</text>
</comment>